<evidence type="ECO:0000256" key="3">
    <source>
        <dbReference type="ARBA" id="ARBA00022741"/>
    </source>
</evidence>
<dbReference type="GO" id="GO:0043138">
    <property type="term" value="F:3'-5' DNA helicase activity"/>
    <property type="evidence" value="ECO:0007669"/>
    <property type="project" value="UniProtKB-EC"/>
</dbReference>
<dbReference type="FunFam" id="3.40.50.300:FF:000296">
    <property type="entry name" value="ATP-dependent DNA helicase RecQ"/>
    <property type="match status" value="1"/>
</dbReference>
<dbReference type="SMART" id="SM00490">
    <property type="entry name" value="HELICc"/>
    <property type="match status" value="1"/>
</dbReference>
<dbReference type="GO" id="GO:0016787">
    <property type="term" value="F:hydrolase activity"/>
    <property type="evidence" value="ECO:0007669"/>
    <property type="project" value="UniProtKB-KW"/>
</dbReference>
<keyword evidence="9" id="KW-0539">Nucleus</keyword>
<dbReference type="SMART" id="SM00487">
    <property type="entry name" value="DEXDc"/>
    <property type="match status" value="1"/>
</dbReference>
<evidence type="ECO:0000256" key="10">
    <source>
        <dbReference type="ARBA" id="ARBA00034617"/>
    </source>
</evidence>
<sequence>MMAWFSKAGRRVLNDLKQQMPSLGAGRTSGSRTAERLRETFLRYGKVGLVVHICLSSLSLVSCYTAVRCQLPVDRLLQAVGLGGDATAPTELTTGEMSVIAQSGAGVGEDSVDRFSAEASGHMTAGSTAVVAFMLHKALMPLRVPITAAVTPLAARAWARHPFIHIHALFFALLFRNLENAVNSQSVGQFVKTQFQAQTAEPETFAQTGQPLLNLQPTLRAVCGLVQAQRQQLIALGTDGGTVVASAAQEDELAPIMATYAHHSHASDECILPVETLTFSDKGISLLQLQTVGVRQVEVTVFKEQELSGKEEQLHVNQEVEVVEVVEEAKEEDEGDRAQEREDAESAPGSFDSSGVSFVNTSNKNLKSTMATCAASAMVAPPASTGASSSSGGSAKTVPQTSAVAAVTRTWSLAVHGETLQPAIDAFTARVQADQRRPQQPLKLSLDLCEWAGENEHRFHWMPQMRGLLRDNWGHQEFRGLQRPVINAVMSGRDVFAVMPTGAGKSLCYQLPALVRHGTAVVISPLLSLMHDQVQGMQQRNIAAARLGSDTTKAESSKVFEDFSNGLLQLLYVSPERIVGASDNQGDRLTNALRERYAANLLSFFVIDEAHCISQWGLDFRKQYRQLACLKKDFPGVPILALTASATKTVKEDVIKNLRMRDALCFQDTFDRTNLFMEVRQKSSEVQAVQEVAALVHNHSASKGRTSPLCGIVYALARQETERLAKALGRLGVRASPYHAGLAPNIRQEAFRKWMEGECQVIVATVAFGMGIDNPDVRFVCHVALPSSIERYHQEIGRAGRDGGPCRCILWYSNADVTRQKKLAQKNSEMQQVEKAGRFFSDTTRCRHAALMAFFGESSSQNCDACDVCQLGRGPAGSGLPSRSPCEYNVSAHAIKLLQLADSLAEHGVTAIKLRDAARGRKLDGQGPAKNLAAIASAHEHFGSMKELSQDRVEEIIRKLQELGVLQEHKAWAKGFGKGKRRPPVIRMKPGPQATRKSLGHPSGGTETKRRAKESSVTQSVALASQEVEDVDEGRGVAKTEDCPCAPGSVISPRPRIPTVIALVPQDCIRACASAIVPDCPSDFPTATGLAQCLVIALAVPRAVLDLEFGLAAGSDEMPLSAVASSRRKASLSSLAAGRGSAPAPSSRRNASRSRSPRPVLGTHRSSGADLVQTEAQALRGSVQQPQQQVAPHVLQQHVPQRIPQPLSPPLQTWPSHPPQHLQQSAKPHQPLHVQKAPPGQPLHQLQQPPNLHPQQQMRMEQQMPCQTMPPGSEASPPPFASLPEDSKPANPSSTPRFSRAALRNQLRLPIPALSHPVAPTT</sequence>
<protein>
    <recommendedName>
        <fullName evidence="11">DNA 3'-5' helicase</fullName>
        <ecNumber evidence="11">5.6.2.4</ecNumber>
    </recommendedName>
</protein>
<comment type="similarity">
    <text evidence="1">Belongs to the helicase family. RecQ subfamily.</text>
</comment>
<evidence type="ECO:0000256" key="11">
    <source>
        <dbReference type="ARBA" id="ARBA00034808"/>
    </source>
</evidence>
<feature type="compositionally biased region" description="Low complexity" evidence="12">
    <location>
        <begin position="1133"/>
        <end position="1149"/>
    </location>
</feature>
<dbReference type="CDD" id="cd18794">
    <property type="entry name" value="SF2_C_RecQ"/>
    <property type="match status" value="1"/>
</dbReference>
<keyword evidence="5" id="KW-0347">Helicase</keyword>
<dbReference type="InterPro" id="IPR004589">
    <property type="entry name" value="DNA_helicase_ATP-dep_RecQ"/>
</dbReference>
<feature type="domain" description="Helicase ATP-binding" evidence="13">
    <location>
        <begin position="486"/>
        <end position="664"/>
    </location>
</feature>
<dbReference type="GO" id="GO:0003677">
    <property type="term" value="F:DNA binding"/>
    <property type="evidence" value="ECO:0007669"/>
    <property type="project" value="UniProtKB-KW"/>
</dbReference>
<dbReference type="PROSITE" id="PS00690">
    <property type="entry name" value="DEAH_ATP_HELICASE"/>
    <property type="match status" value="1"/>
</dbReference>
<evidence type="ECO:0000259" key="13">
    <source>
        <dbReference type="PROSITE" id="PS51192"/>
    </source>
</evidence>
<evidence type="ECO:0000256" key="2">
    <source>
        <dbReference type="ARBA" id="ARBA00022723"/>
    </source>
</evidence>
<evidence type="ECO:0000313" key="15">
    <source>
        <dbReference type="EMBL" id="CAE8679210.1"/>
    </source>
</evidence>
<dbReference type="Pfam" id="PF16124">
    <property type="entry name" value="RecQ_Zn_bind"/>
    <property type="match status" value="1"/>
</dbReference>
<evidence type="ECO:0000256" key="9">
    <source>
        <dbReference type="ARBA" id="ARBA00023242"/>
    </source>
</evidence>
<dbReference type="InterPro" id="IPR011545">
    <property type="entry name" value="DEAD/DEAH_box_helicase_dom"/>
</dbReference>
<dbReference type="PANTHER" id="PTHR13710">
    <property type="entry name" value="DNA HELICASE RECQ FAMILY MEMBER"/>
    <property type="match status" value="1"/>
</dbReference>
<feature type="region of interest" description="Disordered" evidence="12">
    <location>
        <begin position="327"/>
        <end position="356"/>
    </location>
</feature>
<dbReference type="GO" id="GO:0009378">
    <property type="term" value="F:four-way junction helicase activity"/>
    <property type="evidence" value="ECO:0007669"/>
    <property type="project" value="TreeGrafter"/>
</dbReference>
<proteinExistence type="inferred from homology"/>
<comment type="catalytic activity">
    <reaction evidence="10">
        <text>Couples ATP hydrolysis with the unwinding of duplex DNA by translocating in the 3'-5' direction.</text>
        <dbReference type="EC" id="5.6.2.4"/>
    </reaction>
</comment>
<evidence type="ECO:0000259" key="14">
    <source>
        <dbReference type="PROSITE" id="PS51194"/>
    </source>
</evidence>
<evidence type="ECO:0000256" key="5">
    <source>
        <dbReference type="ARBA" id="ARBA00022806"/>
    </source>
</evidence>
<dbReference type="InterPro" id="IPR036388">
    <property type="entry name" value="WH-like_DNA-bd_sf"/>
</dbReference>
<feature type="compositionally biased region" description="Low complexity" evidence="12">
    <location>
        <begin position="1242"/>
        <end position="1267"/>
    </location>
</feature>
<dbReference type="SUPFAM" id="SSF52540">
    <property type="entry name" value="P-loop containing nucleoside triphosphate hydrolases"/>
    <property type="match status" value="1"/>
</dbReference>
<feature type="compositionally biased region" description="Polar residues" evidence="12">
    <location>
        <begin position="1210"/>
        <end position="1227"/>
    </location>
</feature>
<dbReference type="GO" id="GO:0046872">
    <property type="term" value="F:metal ion binding"/>
    <property type="evidence" value="ECO:0007669"/>
    <property type="project" value="UniProtKB-KW"/>
</dbReference>
<dbReference type="EMBL" id="CAJNNW010025748">
    <property type="protein sequence ID" value="CAE8679210.1"/>
    <property type="molecule type" value="Genomic_DNA"/>
</dbReference>
<dbReference type="InterPro" id="IPR027417">
    <property type="entry name" value="P-loop_NTPase"/>
</dbReference>
<feature type="region of interest" description="Disordered" evidence="12">
    <location>
        <begin position="1133"/>
        <end position="1167"/>
    </location>
</feature>
<evidence type="ECO:0000256" key="6">
    <source>
        <dbReference type="ARBA" id="ARBA00022840"/>
    </source>
</evidence>
<evidence type="ECO:0000256" key="1">
    <source>
        <dbReference type="ARBA" id="ARBA00005446"/>
    </source>
</evidence>
<evidence type="ECO:0000256" key="8">
    <source>
        <dbReference type="ARBA" id="ARBA00023235"/>
    </source>
</evidence>
<dbReference type="GO" id="GO:0005737">
    <property type="term" value="C:cytoplasm"/>
    <property type="evidence" value="ECO:0007669"/>
    <property type="project" value="TreeGrafter"/>
</dbReference>
<evidence type="ECO:0000256" key="4">
    <source>
        <dbReference type="ARBA" id="ARBA00022801"/>
    </source>
</evidence>
<dbReference type="InterPro" id="IPR001650">
    <property type="entry name" value="Helicase_C-like"/>
</dbReference>
<dbReference type="PROSITE" id="PS51192">
    <property type="entry name" value="HELICASE_ATP_BIND_1"/>
    <property type="match status" value="1"/>
</dbReference>
<evidence type="ECO:0000313" key="16">
    <source>
        <dbReference type="Proteomes" id="UP000626109"/>
    </source>
</evidence>
<evidence type="ECO:0000256" key="12">
    <source>
        <dbReference type="SAM" id="MobiDB-lite"/>
    </source>
</evidence>
<keyword evidence="8" id="KW-0413">Isomerase</keyword>
<feature type="domain" description="Helicase C-terminal" evidence="14">
    <location>
        <begin position="691"/>
        <end position="841"/>
    </location>
</feature>
<keyword evidence="7" id="KW-0238">DNA-binding</keyword>
<gene>
    <name evidence="15" type="ORF">PGLA2088_LOCUS21242</name>
</gene>
<accession>A0A813JKN2</accession>
<dbReference type="EC" id="5.6.2.4" evidence="11"/>
<keyword evidence="4" id="KW-0378">Hydrolase</keyword>
<dbReference type="InterPro" id="IPR014001">
    <property type="entry name" value="Helicase_ATP-bd"/>
</dbReference>
<feature type="region of interest" description="Disordered" evidence="12">
    <location>
        <begin position="1203"/>
        <end position="1301"/>
    </location>
</feature>
<dbReference type="InterPro" id="IPR009688">
    <property type="entry name" value="FAM210A/B-like_dom"/>
</dbReference>
<dbReference type="Pfam" id="PF06916">
    <property type="entry name" value="FAM210A-B_dom"/>
    <property type="match status" value="1"/>
</dbReference>
<dbReference type="InterPro" id="IPR002464">
    <property type="entry name" value="DNA/RNA_helicase_DEAH_CS"/>
</dbReference>
<dbReference type="PROSITE" id="PS51194">
    <property type="entry name" value="HELICASE_CTER"/>
    <property type="match status" value="1"/>
</dbReference>
<dbReference type="NCBIfam" id="TIGR00614">
    <property type="entry name" value="recQ_fam"/>
    <property type="match status" value="1"/>
</dbReference>
<evidence type="ECO:0000256" key="7">
    <source>
        <dbReference type="ARBA" id="ARBA00023125"/>
    </source>
</evidence>
<keyword evidence="6" id="KW-0067">ATP-binding</keyword>
<dbReference type="GO" id="GO:0005524">
    <property type="term" value="F:ATP binding"/>
    <property type="evidence" value="ECO:0007669"/>
    <property type="project" value="UniProtKB-KW"/>
</dbReference>
<dbReference type="Proteomes" id="UP000626109">
    <property type="component" value="Unassembled WGS sequence"/>
</dbReference>
<dbReference type="Pfam" id="PF00271">
    <property type="entry name" value="Helicase_C"/>
    <property type="match status" value="1"/>
</dbReference>
<dbReference type="Gene3D" id="1.10.10.10">
    <property type="entry name" value="Winged helix-like DNA-binding domain superfamily/Winged helix DNA-binding domain"/>
    <property type="match status" value="1"/>
</dbReference>
<feature type="region of interest" description="Disordered" evidence="12">
    <location>
        <begin position="976"/>
        <end position="1022"/>
    </location>
</feature>
<dbReference type="Pfam" id="PF00270">
    <property type="entry name" value="DEAD"/>
    <property type="match status" value="1"/>
</dbReference>
<keyword evidence="3" id="KW-0547">Nucleotide-binding</keyword>
<dbReference type="InterPro" id="IPR032284">
    <property type="entry name" value="RecQ_Zn-bd"/>
</dbReference>
<dbReference type="CDD" id="cd17920">
    <property type="entry name" value="DEXHc_RecQ"/>
    <property type="match status" value="1"/>
</dbReference>
<comment type="caution">
    <text evidence="15">The sequence shown here is derived from an EMBL/GenBank/DDBJ whole genome shotgun (WGS) entry which is preliminary data.</text>
</comment>
<dbReference type="GO" id="GO:0000724">
    <property type="term" value="P:double-strand break repair via homologous recombination"/>
    <property type="evidence" value="ECO:0007669"/>
    <property type="project" value="TreeGrafter"/>
</dbReference>
<dbReference type="GO" id="GO:0005694">
    <property type="term" value="C:chromosome"/>
    <property type="evidence" value="ECO:0007669"/>
    <property type="project" value="TreeGrafter"/>
</dbReference>
<keyword evidence="2" id="KW-0479">Metal-binding</keyword>
<reference evidence="15" key="1">
    <citation type="submission" date="2021-02" db="EMBL/GenBank/DDBJ databases">
        <authorList>
            <person name="Dougan E. K."/>
            <person name="Rhodes N."/>
            <person name="Thang M."/>
            <person name="Chan C."/>
        </authorList>
    </citation>
    <scope>NUCLEOTIDE SEQUENCE</scope>
</reference>
<name>A0A813JKN2_POLGL</name>
<organism evidence="15 16">
    <name type="scientific">Polarella glacialis</name>
    <name type="common">Dinoflagellate</name>
    <dbReference type="NCBI Taxonomy" id="89957"/>
    <lineage>
        <taxon>Eukaryota</taxon>
        <taxon>Sar</taxon>
        <taxon>Alveolata</taxon>
        <taxon>Dinophyceae</taxon>
        <taxon>Suessiales</taxon>
        <taxon>Suessiaceae</taxon>
        <taxon>Polarella</taxon>
    </lineage>
</organism>
<dbReference type="Gene3D" id="3.40.50.300">
    <property type="entry name" value="P-loop containing nucleotide triphosphate hydrolases"/>
    <property type="match status" value="2"/>
</dbReference>
<dbReference type="PANTHER" id="PTHR13710:SF105">
    <property type="entry name" value="ATP-DEPENDENT DNA HELICASE Q1"/>
    <property type="match status" value="1"/>
</dbReference>